<accession>A0A143AFW4</accession>
<dbReference type="RefSeq" id="WP_062904474.1">
    <property type="nucleotide sequence ID" value="NZ_BJLT01000080.1"/>
</dbReference>
<dbReference type="InterPro" id="IPR008927">
    <property type="entry name" value="6-PGluconate_DH-like_C_sf"/>
</dbReference>
<dbReference type="HAMAP" id="MF_01925">
    <property type="entry name" value="P5C_reductase"/>
    <property type="match status" value="1"/>
</dbReference>
<proteinExistence type="inferred from homology"/>
<keyword evidence="6" id="KW-0963">Cytoplasm</keyword>
<evidence type="ECO:0000256" key="1">
    <source>
        <dbReference type="ARBA" id="ARBA00005525"/>
    </source>
</evidence>
<dbReference type="EMBL" id="CP012275">
    <property type="protein sequence ID" value="AMV62669.1"/>
    <property type="molecule type" value="Genomic_DNA"/>
</dbReference>
<feature type="binding site" evidence="8">
    <location>
        <begin position="67"/>
        <end position="70"/>
    </location>
    <ligand>
        <name>NADP(+)</name>
        <dbReference type="ChEBI" id="CHEBI:58349"/>
    </ligand>
</feature>
<dbReference type="InterPro" id="IPR000304">
    <property type="entry name" value="Pyrroline-COOH_reductase"/>
</dbReference>
<evidence type="ECO:0000256" key="8">
    <source>
        <dbReference type="PIRSR" id="PIRSR000193-1"/>
    </source>
</evidence>
<dbReference type="InterPro" id="IPR028939">
    <property type="entry name" value="P5C_Rdtase_cat_N"/>
</dbReference>
<dbReference type="InterPro" id="IPR029036">
    <property type="entry name" value="P5CR_dimer"/>
</dbReference>
<comment type="subcellular location">
    <subcellularLocation>
        <location evidence="6">Cytoplasm</location>
    </subcellularLocation>
</comment>
<feature type="domain" description="Pyrroline-5-carboxylate reductase catalytic N-terminal" evidence="9">
    <location>
        <begin position="2"/>
        <end position="95"/>
    </location>
</feature>
<protein>
    <recommendedName>
        <fullName evidence="6 7">Pyrroline-5-carboxylate reductase</fullName>
        <shortName evidence="6">P5C reductase</shortName>
        <shortName evidence="6">P5CR</shortName>
        <ecNumber evidence="6 7">1.5.1.2</ecNumber>
    </recommendedName>
    <alternativeName>
        <fullName evidence="6">PCA reductase</fullName>
    </alternativeName>
</protein>
<comment type="function">
    <text evidence="5 6">Catalyzes the reduction of 1-pyrroline-5-carboxylate (PCA) to L-proline.</text>
</comment>
<feature type="binding site" evidence="8">
    <location>
        <position position="33"/>
    </location>
    <ligand>
        <name>NADP(+)</name>
        <dbReference type="ChEBI" id="CHEBI:58349"/>
    </ligand>
</feature>
<organism evidence="11 14">
    <name type="scientific">Pediococcus damnosus</name>
    <dbReference type="NCBI Taxonomy" id="51663"/>
    <lineage>
        <taxon>Bacteria</taxon>
        <taxon>Bacillati</taxon>
        <taxon>Bacillota</taxon>
        <taxon>Bacilli</taxon>
        <taxon>Lactobacillales</taxon>
        <taxon>Lactobacillaceae</taxon>
        <taxon>Pediococcus</taxon>
    </lineage>
</organism>
<dbReference type="SUPFAM" id="SSF51735">
    <property type="entry name" value="NAD(P)-binding Rossmann-fold domains"/>
    <property type="match status" value="1"/>
</dbReference>
<evidence type="ECO:0000259" key="9">
    <source>
        <dbReference type="Pfam" id="PF03807"/>
    </source>
</evidence>
<gene>
    <name evidence="6" type="primary">proC</name>
    <name evidence="11" type="ORF">ADU70_1177</name>
    <name evidence="12" type="ORF">ADU72_1521</name>
</gene>
<dbReference type="GO" id="GO:0005737">
    <property type="term" value="C:cytoplasm"/>
    <property type="evidence" value="ECO:0007669"/>
    <property type="project" value="UniProtKB-SubCell"/>
</dbReference>
<dbReference type="EMBL" id="CP012288">
    <property type="protein sequence ID" value="AMV67448.1"/>
    <property type="molecule type" value="Genomic_DNA"/>
</dbReference>
<dbReference type="PANTHER" id="PTHR11645:SF0">
    <property type="entry name" value="PYRROLINE-5-CARBOXYLATE REDUCTASE 3"/>
    <property type="match status" value="1"/>
</dbReference>
<evidence type="ECO:0000259" key="10">
    <source>
        <dbReference type="Pfam" id="PF14748"/>
    </source>
</evidence>
<evidence type="ECO:0000256" key="2">
    <source>
        <dbReference type="ARBA" id="ARBA00022650"/>
    </source>
</evidence>
<comment type="catalytic activity">
    <reaction evidence="6">
        <text>L-proline + NAD(+) = (S)-1-pyrroline-5-carboxylate + NADH + 2 H(+)</text>
        <dbReference type="Rhea" id="RHEA:14105"/>
        <dbReference type="ChEBI" id="CHEBI:15378"/>
        <dbReference type="ChEBI" id="CHEBI:17388"/>
        <dbReference type="ChEBI" id="CHEBI:57540"/>
        <dbReference type="ChEBI" id="CHEBI:57945"/>
        <dbReference type="ChEBI" id="CHEBI:60039"/>
        <dbReference type="EC" id="1.5.1.2"/>
    </reaction>
</comment>
<dbReference type="OrthoDB" id="9805754at2"/>
<dbReference type="PANTHER" id="PTHR11645">
    <property type="entry name" value="PYRROLINE-5-CARBOXYLATE REDUCTASE"/>
    <property type="match status" value="1"/>
</dbReference>
<evidence type="ECO:0000313" key="14">
    <source>
        <dbReference type="Proteomes" id="UP000076405"/>
    </source>
</evidence>
<dbReference type="GO" id="GO:0055129">
    <property type="term" value="P:L-proline biosynthetic process"/>
    <property type="evidence" value="ECO:0007669"/>
    <property type="project" value="UniProtKB-UniRule"/>
</dbReference>
<feature type="domain" description="Pyrroline-5-carboxylate reductase dimerisation" evidence="10">
    <location>
        <begin position="161"/>
        <end position="264"/>
    </location>
</feature>
<keyword evidence="2 6" id="KW-0641">Proline biosynthesis</keyword>
<evidence type="ECO:0000256" key="5">
    <source>
        <dbReference type="ARBA" id="ARBA00058118"/>
    </source>
</evidence>
<dbReference type="NCBIfam" id="TIGR00112">
    <property type="entry name" value="proC"/>
    <property type="match status" value="1"/>
</dbReference>
<dbReference type="Gene3D" id="3.40.50.720">
    <property type="entry name" value="NAD(P)-binding Rossmann-like Domain"/>
    <property type="match status" value="1"/>
</dbReference>
<evidence type="ECO:0000313" key="13">
    <source>
        <dbReference type="Proteomes" id="UP000076244"/>
    </source>
</evidence>
<evidence type="ECO:0000256" key="7">
    <source>
        <dbReference type="NCBIfam" id="TIGR00112"/>
    </source>
</evidence>
<dbReference type="Proteomes" id="UP000076405">
    <property type="component" value="Chromosome"/>
</dbReference>
<keyword evidence="4 6" id="KW-0560">Oxidoreductase</keyword>
<dbReference type="EC" id="1.5.1.2" evidence="6 7"/>
<comment type="similarity">
    <text evidence="1 6">Belongs to the pyrroline-5-carboxylate reductase family.</text>
</comment>
<dbReference type="KEGG" id="pdm:ADU72_1521"/>
<evidence type="ECO:0000313" key="11">
    <source>
        <dbReference type="EMBL" id="AMV62669.1"/>
    </source>
</evidence>
<dbReference type="PIRSF" id="PIRSF000193">
    <property type="entry name" value="Pyrrol-5-carb_rd"/>
    <property type="match status" value="1"/>
</dbReference>
<keyword evidence="13" id="KW-1185">Reference proteome</keyword>
<keyword evidence="3 6" id="KW-0521">NADP</keyword>
<dbReference type="Pfam" id="PF03807">
    <property type="entry name" value="F420_oxidored"/>
    <property type="match status" value="1"/>
</dbReference>
<keyword evidence="6" id="KW-0028">Amino-acid biosynthesis</keyword>
<comment type="pathway">
    <text evidence="6">Amino-acid biosynthesis; L-proline biosynthesis; L-proline from L-glutamate 5-semialdehyde: step 1/1.</text>
</comment>
<dbReference type="Proteomes" id="UP000076244">
    <property type="component" value="Chromosome"/>
</dbReference>
<evidence type="ECO:0000313" key="12">
    <source>
        <dbReference type="EMBL" id="AMV67448.1"/>
    </source>
</evidence>
<dbReference type="Gene3D" id="1.10.3730.10">
    <property type="entry name" value="ProC C-terminal domain-like"/>
    <property type="match status" value="1"/>
</dbReference>
<feature type="binding site" evidence="8">
    <location>
        <begin position="6"/>
        <end position="11"/>
    </location>
    <ligand>
        <name>NADP(+)</name>
        <dbReference type="ChEBI" id="CHEBI:58349"/>
    </ligand>
</feature>
<feature type="binding site" evidence="8">
    <location>
        <position position="54"/>
    </location>
    <ligand>
        <name>NADPH</name>
        <dbReference type="ChEBI" id="CHEBI:57783"/>
    </ligand>
</feature>
<dbReference type="GO" id="GO:0004735">
    <property type="term" value="F:pyrroline-5-carboxylate reductase activity"/>
    <property type="evidence" value="ECO:0007669"/>
    <property type="project" value="UniProtKB-UniRule"/>
</dbReference>
<evidence type="ECO:0000256" key="6">
    <source>
        <dbReference type="HAMAP-Rule" id="MF_01925"/>
    </source>
</evidence>
<evidence type="ECO:0000256" key="4">
    <source>
        <dbReference type="ARBA" id="ARBA00023002"/>
    </source>
</evidence>
<dbReference type="AlphaFoldDB" id="A0A143AFW4"/>
<reference evidence="13 14" key="1">
    <citation type="journal article" date="2016" name="PLoS ONE">
        <title>The Identification of Novel Diagnostic Marker Genes for the Detection of Beer Spoiling Pediococcus damnosus Strains Using the BlAst Diagnostic Gene findEr.</title>
        <authorList>
            <person name="Behr J."/>
            <person name="Geissler A.J."/>
            <person name="Schmid J."/>
            <person name="Zehe A."/>
            <person name="Vogel R.F."/>
        </authorList>
    </citation>
    <scope>NUCLEOTIDE SEQUENCE [LARGE SCALE GENOMIC DNA]</scope>
    <source>
        <strain evidence="11 14">TMW 2.1533</strain>
        <strain evidence="12 13">TMW 2.1535</strain>
    </source>
</reference>
<sequence length="265" mass="27826">MKVGFIGVGNMAKAIITGMVRAGFSGEDILVHSGHLEHYEGFAKQNQLVIETSNAMVAQKADVVVLAVQPMIAEKVLGEIKDALQSDGKLLASVVSRLDIAHIQTIIGERPVLRVMPNVNVEIGEGMTGLAASGQLNLNLAPFKNGKKVFELVGKVMEISEDDFSTFGAIAGSAPAYAYFFIDALSRAGVKYGLNKQAATEIAAQVVNGSAKMVLESDENPAALIDKVSSPGGTTVAGFLAMEEAGFMTAVVKGIDATIGKEKEE</sequence>
<evidence type="ECO:0000256" key="3">
    <source>
        <dbReference type="ARBA" id="ARBA00022857"/>
    </source>
</evidence>
<dbReference type="InterPro" id="IPR036291">
    <property type="entry name" value="NAD(P)-bd_dom_sf"/>
</dbReference>
<dbReference type="Pfam" id="PF14748">
    <property type="entry name" value="P5CR_dimer"/>
    <property type="match status" value="1"/>
</dbReference>
<name>A0A143AFW4_9LACO</name>
<comment type="catalytic activity">
    <reaction evidence="6">
        <text>L-proline + NADP(+) = (S)-1-pyrroline-5-carboxylate + NADPH + 2 H(+)</text>
        <dbReference type="Rhea" id="RHEA:14109"/>
        <dbReference type="ChEBI" id="CHEBI:15378"/>
        <dbReference type="ChEBI" id="CHEBI:17388"/>
        <dbReference type="ChEBI" id="CHEBI:57783"/>
        <dbReference type="ChEBI" id="CHEBI:58349"/>
        <dbReference type="ChEBI" id="CHEBI:60039"/>
        <dbReference type="EC" id="1.5.1.2"/>
    </reaction>
</comment>
<dbReference type="SUPFAM" id="SSF48179">
    <property type="entry name" value="6-phosphogluconate dehydrogenase C-terminal domain-like"/>
    <property type="match status" value="1"/>
</dbReference>
<dbReference type="FunFam" id="1.10.3730.10:FF:000001">
    <property type="entry name" value="Pyrroline-5-carboxylate reductase"/>
    <property type="match status" value="1"/>
</dbReference>